<evidence type="ECO:0000256" key="3">
    <source>
        <dbReference type="ARBA" id="ARBA00022729"/>
    </source>
</evidence>
<comment type="caution">
    <text evidence="7">The sequence shown here is derived from an EMBL/GenBank/DDBJ whole genome shotgun (WGS) entry which is preliminary data.</text>
</comment>
<dbReference type="Pfam" id="PF17210">
    <property type="entry name" value="SdrD_B"/>
    <property type="match status" value="1"/>
</dbReference>
<dbReference type="RefSeq" id="WP_267186432.1">
    <property type="nucleotide sequence ID" value="NZ_JAPMKV010000003.1"/>
</dbReference>
<accession>A0ABT3WV87</accession>
<keyword evidence="8" id="KW-1185">Reference proteome</keyword>
<feature type="compositionally biased region" description="Low complexity" evidence="4">
    <location>
        <begin position="2188"/>
        <end position="2210"/>
    </location>
</feature>
<sequence>MNEKYNFNERLRCLGALLGTLLLMVTTVLLGGVPNAVAAEGDGDRVKVSGATIRFGSAGTVKTAQSLTWPVSVNCNSGESCDGLRIQLSLPQIPEGAVLEDSSNGLIRLERADTPNPVIVFDQLARGSAYAFDLRYAATKDPVWVPGDYSMGFTAKLGADEASGVAPAHVEGAPLTGFKKRVIGSPTVLPGQVLLFEFDYERRVQTGTTGLTGTIVDTLPEGLEFVRLVNTVCENGESVCGGRISASHISTSPNSVSVDVDRKLDAAVSGGQMRATVRYEARVADTATTGTQLTNSVGFSGTDLRTLDGRSATVDGVRIGGPAAVTVTVVEDEGQGGITKTLETAPAPGYFNTGQTITWLLQAETGAPGANVVVTDTLRPQSCKNWEGTTRSCRNGGPATSYTESFETIQYIVLDPVFDGRDPGNARMVQPKVNVTYIDDKGGEVLLRSISGDSEDKRYVPVPEGMNAKSVRIDYPELPGPNTVNIRVVTKLDTGSAPVGEKAGEYWDTANDAVIRINGTERGRSSATAPIGAVKARPRLTLTTKPSAFNQSTSVNLRIGDDGQAGQPFEPLVLLSFPPGVEWHPEKLETEDSRCSIDLDKIEATSVKTPNGGTLWKLTWPAEKNNGEEQWMTTSFTQCTFSAPMKRTDAPAGVYNNGDHTAQNSGVIGWIGTVNPDVRVDRNESTAPYCAFEDSDTCDPNVPRFGRKQASFTIGGFSEQVLDKYALGDLPGESRTTYRAGSQPAGFPTTSNSEDQVTFEIDYGSGGTIPLASAVLYDLLPANGQNPPDVTDIGGEADGLEEGRNNSMAPVLNGPVQLPDIEVYDKQTKKFITRPMQATVLYSEHGNPCRPEMSGAGAAFPTPECSTFNSKNQWKTAEELRAANSESPFSAVRALRIDIKDDLTKTYTIRYTMDLPAKNNDGEPLTPTDLAVNRVASRAVDAKQNDLGILGPSFARVQYVALPSISGTIFDDSDADGHFDGEDNDGPVLNETVTIELLDDNDVPVKETTTTDGTYRFNDVTPGTYRVRFTAPDGFVLSPQVNTTGEDIGQAGVADAGSEAGNPTATAVTPQFTVKRIGDIENVDAGVHPAGTVSANFGATLTGSYRNTYNWTVEKETSTAQLRAETGETVNPEFTVRLRADGSVLTPTETEFTGTVTLTNTSIREEEVGLELTGGHRDTCTLGETTVTVPESQGEDPGIRTVEVTCTGESIDALTDGKTTEVGIREGLEQLDLGLRVTTRRSAAADVALDPLKTETRHDESRDINPTATVKDVLTAAGEEEPVATTEELGGTFSYDEVRAQPDHTVAESYTAELVAPTEPGTCATYTNTATIFEGVAEHEMSAAADVEVCSGQPAEASVGVSASFDRVYGWNLEKRTVSTELRDPDETGARQPVLTYELETSATEPEQSDTVYEGQLEVRNTNDVDSGFNPRKVKVGVSSEKFGSCDVDPLERTIPSGQTESFNFTCPVPEGYTGDLKDKLNWNVTRPDGRMITEGSLDVQGEEHSFNRDVTVVDEITGNTFDYTWEKGKNVVETVVWNDHPAIAAGACEALTNTVHLRSAGSDVDLSEKSVTDELCNTELTVKEFIGAPIDSTDGSGDGQNTDQAVKVTPSAEDGSVPVTVTVNSNGAPVTGIVLTDRTIDFGDIPAGDNRSELADTATFTVTGEGDLYNSGDPFEVRRGDDNRFVMPDDLVLLPGQTLTGELTRTGVGAVSATEITVTGTPVDGTGDDGVLTASDPLFMTTTPTMRVEKFTGDWDEIRPGADAPAGDADDPDAPATWQAEGPYEITVAVINTGGESLGAITLDDVAENDRIDEARCAISPDGVMPDFGTANLTWVRTENNGQVRDGDRPVVIPAGEALVCRAEITPDTTGILDAEHLHSDTVTVTATGAESGQTVTAEDSFHAVIKRQSAPELDTRIFIGEATGETDGVGDGQSADTAVEIPNDGSTTATVTVTNNGTAPLGAVRITVSGTEGNTLELEGGTYRIDGEIRTVPSGEGMILRLTENGNVVLSDRSELPAIQLQPGQTVTVEEIPIPVLPAETVNEFTVEVKGTDAVTGEEITASDPLFVRTPAAVVDPTTSGSPTTSADPTSSGSPTSSADPTSSGSPTSSAEPTSSGSPTSSAEPTSSGSPTSSAEPTSSGAPTSSAEPSTGSTSTTSTTQTPVPGTGSSGGLGIVSALIPFIGSGSAQGNAGQSIESGSSGASAHGSPIVEGEGQSPGGQTTEAAGGEESQSQGQDRDESLARTGANVLGLVLAGILAVLLGGILLMGMKRRM</sequence>
<dbReference type="InterPro" id="IPR033764">
    <property type="entry name" value="Sdr_B"/>
</dbReference>
<feature type="transmembrane region" description="Helical" evidence="5">
    <location>
        <begin position="2251"/>
        <end position="2271"/>
    </location>
</feature>
<protein>
    <recommendedName>
        <fullName evidence="6">SD-repeat containing protein B domain-containing protein</fullName>
    </recommendedName>
</protein>
<feature type="domain" description="SD-repeat containing protein B" evidence="6">
    <location>
        <begin position="965"/>
        <end position="1047"/>
    </location>
</feature>
<organism evidence="7 8">
    <name type="scientific">Corynebacterium pygosceleis</name>
    <dbReference type="NCBI Taxonomy" id="2800406"/>
    <lineage>
        <taxon>Bacteria</taxon>
        <taxon>Bacillati</taxon>
        <taxon>Actinomycetota</taxon>
        <taxon>Actinomycetes</taxon>
        <taxon>Mycobacteriales</taxon>
        <taxon>Corynebacteriaceae</taxon>
        <taxon>Corynebacterium</taxon>
    </lineage>
</organism>
<proteinExistence type="predicted"/>
<feature type="region of interest" description="Disordered" evidence="4">
    <location>
        <begin position="2188"/>
        <end position="2242"/>
    </location>
</feature>
<keyword evidence="5" id="KW-0472">Membrane</keyword>
<feature type="compositionally biased region" description="Low complexity" evidence="4">
    <location>
        <begin position="2221"/>
        <end position="2232"/>
    </location>
</feature>
<gene>
    <name evidence="7" type="ORF">OS125_05575</name>
</gene>
<comment type="subcellular location">
    <subcellularLocation>
        <location evidence="1">Secreted</location>
    </subcellularLocation>
</comment>
<feature type="compositionally biased region" description="Low complexity" evidence="4">
    <location>
        <begin position="2145"/>
        <end position="2169"/>
    </location>
</feature>
<reference evidence="7" key="1">
    <citation type="submission" date="2022-11" db="EMBL/GenBank/DDBJ databases">
        <title>Corynebacterium sp. isolated from Penguins.</title>
        <authorList>
            <person name="Sedlar K."/>
            <person name="Svec P."/>
        </authorList>
    </citation>
    <scope>NUCLEOTIDE SEQUENCE</scope>
    <source>
        <strain evidence="7">P7003</strain>
    </source>
</reference>
<keyword evidence="3" id="KW-0732">Signal</keyword>
<dbReference type="InterPro" id="IPR013783">
    <property type="entry name" value="Ig-like_fold"/>
</dbReference>
<name>A0ABT3WV87_9CORY</name>
<evidence type="ECO:0000313" key="8">
    <source>
        <dbReference type="Proteomes" id="UP001081709"/>
    </source>
</evidence>
<dbReference type="SUPFAM" id="SSF117074">
    <property type="entry name" value="Hypothetical protein PA1324"/>
    <property type="match status" value="1"/>
</dbReference>
<keyword evidence="5" id="KW-0812">Transmembrane</keyword>
<evidence type="ECO:0000256" key="2">
    <source>
        <dbReference type="ARBA" id="ARBA00022525"/>
    </source>
</evidence>
<dbReference type="Gene3D" id="2.60.40.10">
    <property type="entry name" value="Immunoglobulins"/>
    <property type="match status" value="1"/>
</dbReference>
<evidence type="ECO:0000259" key="6">
    <source>
        <dbReference type="Pfam" id="PF17210"/>
    </source>
</evidence>
<feature type="region of interest" description="Disordered" evidence="4">
    <location>
        <begin position="2076"/>
        <end position="2172"/>
    </location>
</feature>
<keyword evidence="5" id="KW-1133">Transmembrane helix</keyword>
<keyword evidence="2" id="KW-0964">Secreted</keyword>
<dbReference type="EMBL" id="JAPMKV010000003">
    <property type="protein sequence ID" value="MCX7444712.1"/>
    <property type="molecule type" value="Genomic_DNA"/>
</dbReference>
<evidence type="ECO:0000256" key="4">
    <source>
        <dbReference type="SAM" id="MobiDB-lite"/>
    </source>
</evidence>
<dbReference type="Proteomes" id="UP001081709">
    <property type="component" value="Unassembled WGS sequence"/>
</dbReference>
<evidence type="ECO:0000256" key="5">
    <source>
        <dbReference type="SAM" id="Phobius"/>
    </source>
</evidence>
<evidence type="ECO:0000256" key="1">
    <source>
        <dbReference type="ARBA" id="ARBA00004613"/>
    </source>
</evidence>
<feature type="compositionally biased region" description="Polar residues" evidence="4">
    <location>
        <begin position="2079"/>
        <end position="2144"/>
    </location>
</feature>
<evidence type="ECO:0000313" key="7">
    <source>
        <dbReference type="EMBL" id="MCX7444712.1"/>
    </source>
</evidence>